<feature type="chain" id="PRO_5011737627" evidence="1">
    <location>
        <begin position="23"/>
        <end position="90"/>
    </location>
</feature>
<sequence>MNRTIATLATVAALATGGAAFADSHPSSEMGQGFDMLQTALMSDFERMGIPVDSLDDLTLGQIAAIKAIVESDDQDGQKKGQIEAIIANN</sequence>
<dbReference type="EMBL" id="FNZQ01000011">
    <property type="protein sequence ID" value="SEL81182.1"/>
    <property type="molecule type" value="Genomic_DNA"/>
</dbReference>
<dbReference type="RefSeq" id="WP_092765378.1">
    <property type="nucleotide sequence ID" value="NZ_CAXBJT010000066.1"/>
</dbReference>
<keyword evidence="1" id="KW-0732">Signal</keyword>
<keyword evidence="3" id="KW-1185">Reference proteome</keyword>
<evidence type="ECO:0000313" key="3">
    <source>
        <dbReference type="Proteomes" id="UP000199283"/>
    </source>
</evidence>
<accession>A0A1H7T8H2</accession>
<proteinExistence type="predicted"/>
<dbReference type="AlphaFoldDB" id="A0A1H7T8H2"/>
<protein>
    <submittedName>
        <fullName evidence="2">Uncharacterized protein</fullName>
    </submittedName>
</protein>
<feature type="signal peptide" evidence="1">
    <location>
        <begin position="1"/>
        <end position="22"/>
    </location>
</feature>
<dbReference type="OrthoDB" id="7659255at2"/>
<name>A0A1H7T8H2_9RHOB</name>
<reference evidence="2 3" key="1">
    <citation type="submission" date="2016-10" db="EMBL/GenBank/DDBJ databases">
        <authorList>
            <person name="de Groot N.N."/>
        </authorList>
    </citation>
    <scope>NUCLEOTIDE SEQUENCE [LARGE SCALE GENOMIC DNA]</scope>
    <source>
        <strain evidence="2 3">DSM 14858</strain>
    </source>
</reference>
<organism evidence="2 3">
    <name type="scientific">Jannaschia helgolandensis</name>
    <dbReference type="NCBI Taxonomy" id="188906"/>
    <lineage>
        <taxon>Bacteria</taxon>
        <taxon>Pseudomonadati</taxon>
        <taxon>Pseudomonadota</taxon>
        <taxon>Alphaproteobacteria</taxon>
        <taxon>Rhodobacterales</taxon>
        <taxon>Roseobacteraceae</taxon>
        <taxon>Jannaschia</taxon>
    </lineage>
</organism>
<dbReference type="Proteomes" id="UP000199283">
    <property type="component" value="Unassembled WGS sequence"/>
</dbReference>
<evidence type="ECO:0000313" key="2">
    <source>
        <dbReference type="EMBL" id="SEL81182.1"/>
    </source>
</evidence>
<evidence type="ECO:0000256" key="1">
    <source>
        <dbReference type="SAM" id="SignalP"/>
    </source>
</evidence>
<gene>
    <name evidence="2" type="ORF">SAMN04488526_3593</name>
</gene>